<dbReference type="OrthoDB" id="777433at2759"/>
<evidence type="ECO:0000313" key="8">
    <source>
        <dbReference type="Proteomes" id="UP000639772"/>
    </source>
</evidence>
<dbReference type="GO" id="GO:0046983">
    <property type="term" value="F:protein dimerization activity"/>
    <property type="evidence" value="ECO:0007669"/>
    <property type="project" value="InterPro"/>
</dbReference>
<comment type="caution">
    <text evidence="6">The sequence shown here is derived from an EMBL/GenBank/DDBJ whole genome shotgun (WGS) entry which is preliminary data.</text>
</comment>
<dbReference type="EMBL" id="JADCNL010000161">
    <property type="protein sequence ID" value="KAG0449789.1"/>
    <property type="molecule type" value="Genomic_DNA"/>
</dbReference>
<evidence type="ECO:0000313" key="5">
    <source>
        <dbReference type="EMBL" id="KAG0449789.1"/>
    </source>
</evidence>
<evidence type="ECO:0000313" key="7">
    <source>
        <dbReference type="Proteomes" id="UP000636800"/>
    </source>
</evidence>
<feature type="domain" description="BHLH" evidence="4">
    <location>
        <begin position="232"/>
        <end position="281"/>
    </location>
</feature>
<dbReference type="PANTHER" id="PTHR36066:SF2">
    <property type="entry name" value="TRANSCRIPTION FACTOR BHLH145"/>
    <property type="match status" value="1"/>
</dbReference>
<dbReference type="Proteomes" id="UP000639772">
    <property type="component" value="Unassembled WGS sequence"/>
</dbReference>
<dbReference type="InterPro" id="IPR036638">
    <property type="entry name" value="HLH_DNA-bd_sf"/>
</dbReference>
<reference evidence="7 8" key="1">
    <citation type="journal article" date="2020" name="Nat. Food">
        <title>A phased Vanilla planifolia genome enables genetic improvement of flavour and production.</title>
        <authorList>
            <person name="Hasing T."/>
            <person name="Tang H."/>
            <person name="Brym M."/>
            <person name="Khazi F."/>
            <person name="Huang T."/>
            <person name="Chambers A.H."/>
        </authorList>
    </citation>
    <scope>NUCLEOTIDE SEQUENCE [LARGE SCALE GENOMIC DNA]</scope>
    <source>
        <tissue evidence="6">Leaf</tissue>
    </source>
</reference>
<evidence type="ECO:0000256" key="2">
    <source>
        <dbReference type="ARBA" id="ARBA00023015"/>
    </source>
</evidence>
<dbReference type="SUPFAM" id="SSF47459">
    <property type="entry name" value="HLH, helix-loop-helix DNA-binding domain"/>
    <property type="match status" value="1"/>
</dbReference>
<sequence length="295" mass="32517">MWRFNDLNSSFSLWPPDTGENQNPNSLVYLTYDNLCGCFPENANSPSPVFGAQSFPPHLNPAFIQPLNQQALDHVNVNVGLDPNPSTKRFPVFDQSGDQPSLIYSSMESPYQILNQPLPAGNATYECASNSFVVNDYEDMHEDTEEIDALLYSDSEYAYDSDEDSTGHSPLIVDAKEFGNHAIPVKRQRLDIPELDGSLMDTANSARLQGLHGSFDDGIAAALSCVGSCDEPRDESVEGSKYNKRGRIQMTMDILRSIVPGGEGKDTAALLDEAIRYLKSLRLQAKILKSRSSTI</sequence>
<evidence type="ECO:0000313" key="6">
    <source>
        <dbReference type="EMBL" id="KAG0471290.1"/>
    </source>
</evidence>
<proteinExistence type="inferred from homology"/>
<dbReference type="AlphaFoldDB" id="A0A835QDP8"/>
<dbReference type="Proteomes" id="UP000636800">
    <property type="component" value="Unassembled WGS sequence"/>
</dbReference>
<dbReference type="InterPro" id="IPR037546">
    <property type="entry name" value="SAC51-like"/>
</dbReference>
<gene>
    <name evidence="6" type="ORF">HPP92_015836</name>
    <name evidence="5" type="ORF">HPP92_027236</name>
</gene>
<dbReference type="InterPro" id="IPR011598">
    <property type="entry name" value="bHLH_dom"/>
</dbReference>
<keyword evidence="3" id="KW-0804">Transcription</keyword>
<protein>
    <recommendedName>
        <fullName evidence="4">BHLH domain-containing protein</fullName>
    </recommendedName>
</protein>
<organism evidence="6 8">
    <name type="scientific">Vanilla planifolia</name>
    <name type="common">Vanilla</name>
    <dbReference type="NCBI Taxonomy" id="51239"/>
    <lineage>
        <taxon>Eukaryota</taxon>
        <taxon>Viridiplantae</taxon>
        <taxon>Streptophyta</taxon>
        <taxon>Embryophyta</taxon>
        <taxon>Tracheophyta</taxon>
        <taxon>Spermatophyta</taxon>
        <taxon>Magnoliopsida</taxon>
        <taxon>Liliopsida</taxon>
        <taxon>Asparagales</taxon>
        <taxon>Orchidaceae</taxon>
        <taxon>Vanilloideae</taxon>
        <taxon>Vanilleae</taxon>
        <taxon>Vanilla</taxon>
    </lineage>
</organism>
<name>A0A835QDP8_VANPL</name>
<dbReference type="Pfam" id="PF23173">
    <property type="entry name" value="bHLH_SAC51"/>
    <property type="match status" value="1"/>
</dbReference>
<evidence type="ECO:0000259" key="4">
    <source>
        <dbReference type="PROSITE" id="PS50888"/>
    </source>
</evidence>
<comment type="similarity">
    <text evidence="1">Belongs to the bHLH protein family.</text>
</comment>
<evidence type="ECO:0000256" key="1">
    <source>
        <dbReference type="ARBA" id="ARBA00005510"/>
    </source>
</evidence>
<evidence type="ECO:0000256" key="3">
    <source>
        <dbReference type="ARBA" id="ARBA00023163"/>
    </source>
</evidence>
<dbReference type="EMBL" id="JADCNM010000008">
    <property type="protein sequence ID" value="KAG0471290.1"/>
    <property type="molecule type" value="Genomic_DNA"/>
</dbReference>
<keyword evidence="2" id="KW-0805">Transcription regulation</keyword>
<dbReference type="PANTHER" id="PTHR36066">
    <property type="entry name" value="TRANSCRIPTION FACTOR BHLH145"/>
    <property type="match status" value="1"/>
</dbReference>
<accession>A0A835QDP8</accession>
<dbReference type="PROSITE" id="PS50888">
    <property type="entry name" value="BHLH"/>
    <property type="match status" value="1"/>
</dbReference>
<keyword evidence="7" id="KW-1185">Reference proteome</keyword>